<dbReference type="Pfam" id="PF00076">
    <property type="entry name" value="RRM_1"/>
    <property type="match status" value="1"/>
</dbReference>
<feature type="region of interest" description="Disordered" evidence="3">
    <location>
        <begin position="1"/>
        <end position="52"/>
    </location>
</feature>
<dbReference type="Gene3D" id="3.30.70.330">
    <property type="match status" value="1"/>
</dbReference>
<dbReference type="InterPro" id="IPR051229">
    <property type="entry name" value="ALYREF_mRNA_export"/>
</dbReference>
<dbReference type="GO" id="GO:0003729">
    <property type="term" value="F:mRNA binding"/>
    <property type="evidence" value="ECO:0007669"/>
    <property type="project" value="TreeGrafter"/>
</dbReference>
<dbReference type="InterPro" id="IPR025715">
    <property type="entry name" value="FoP_C"/>
</dbReference>
<feature type="domain" description="RRM" evidence="4">
    <location>
        <begin position="57"/>
        <end position="135"/>
    </location>
</feature>
<dbReference type="PANTHER" id="PTHR19965">
    <property type="entry name" value="RNA AND EXPORT FACTOR BINDING PROTEIN"/>
    <property type="match status" value="1"/>
</dbReference>
<dbReference type="PANTHER" id="PTHR19965:SF82">
    <property type="entry name" value="THO COMPLEX SUBUNIT 4"/>
    <property type="match status" value="1"/>
</dbReference>
<name>A0A5C3QJV7_9AGAR</name>
<dbReference type="AlphaFoldDB" id="A0A5C3QJV7"/>
<dbReference type="GO" id="GO:0005634">
    <property type="term" value="C:nucleus"/>
    <property type="evidence" value="ECO:0007669"/>
    <property type="project" value="TreeGrafter"/>
</dbReference>
<reference evidence="5 6" key="1">
    <citation type="journal article" date="2019" name="Nat. Ecol. Evol.">
        <title>Megaphylogeny resolves global patterns of mushroom evolution.</title>
        <authorList>
            <person name="Varga T."/>
            <person name="Krizsan K."/>
            <person name="Foldi C."/>
            <person name="Dima B."/>
            <person name="Sanchez-Garcia M."/>
            <person name="Sanchez-Ramirez S."/>
            <person name="Szollosi G.J."/>
            <person name="Szarkandi J.G."/>
            <person name="Papp V."/>
            <person name="Albert L."/>
            <person name="Andreopoulos W."/>
            <person name="Angelini C."/>
            <person name="Antonin V."/>
            <person name="Barry K.W."/>
            <person name="Bougher N.L."/>
            <person name="Buchanan P."/>
            <person name="Buyck B."/>
            <person name="Bense V."/>
            <person name="Catcheside P."/>
            <person name="Chovatia M."/>
            <person name="Cooper J."/>
            <person name="Damon W."/>
            <person name="Desjardin D."/>
            <person name="Finy P."/>
            <person name="Geml J."/>
            <person name="Haridas S."/>
            <person name="Hughes K."/>
            <person name="Justo A."/>
            <person name="Karasinski D."/>
            <person name="Kautmanova I."/>
            <person name="Kiss B."/>
            <person name="Kocsube S."/>
            <person name="Kotiranta H."/>
            <person name="LaButti K.M."/>
            <person name="Lechner B.E."/>
            <person name="Liimatainen K."/>
            <person name="Lipzen A."/>
            <person name="Lukacs Z."/>
            <person name="Mihaltcheva S."/>
            <person name="Morgado L.N."/>
            <person name="Niskanen T."/>
            <person name="Noordeloos M.E."/>
            <person name="Ohm R.A."/>
            <person name="Ortiz-Santana B."/>
            <person name="Ovrebo C."/>
            <person name="Racz N."/>
            <person name="Riley R."/>
            <person name="Savchenko A."/>
            <person name="Shiryaev A."/>
            <person name="Soop K."/>
            <person name="Spirin V."/>
            <person name="Szebenyi C."/>
            <person name="Tomsovsky M."/>
            <person name="Tulloss R.E."/>
            <person name="Uehling J."/>
            <person name="Grigoriev I.V."/>
            <person name="Vagvolgyi C."/>
            <person name="Papp T."/>
            <person name="Martin F.M."/>
            <person name="Miettinen O."/>
            <person name="Hibbett D.S."/>
            <person name="Nagy L.G."/>
        </authorList>
    </citation>
    <scope>NUCLEOTIDE SEQUENCE [LARGE SCALE GENOMIC DNA]</scope>
    <source>
        <strain evidence="5 6">CBS 309.79</strain>
    </source>
</reference>
<evidence type="ECO:0000259" key="4">
    <source>
        <dbReference type="PROSITE" id="PS50102"/>
    </source>
</evidence>
<proteinExistence type="predicted"/>
<dbReference type="Proteomes" id="UP000305067">
    <property type="component" value="Unassembled WGS sequence"/>
</dbReference>
<gene>
    <name evidence="5" type="ORF">BDV98DRAFT_655962</name>
</gene>
<accession>A0A5C3QJV7</accession>
<dbReference type="InterPro" id="IPR000504">
    <property type="entry name" value="RRM_dom"/>
</dbReference>
<organism evidence="5 6">
    <name type="scientific">Pterulicium gracile</name>
    <dbReference type="NCBI Taxonomy" id="1884261"/>
    <lineage>
        <taxon>Eukaryota</taxon>
        <taxon>Fungi</taxon>
        <taxon>Dikarya</taxon>
        <taxon>Basidiomycota</taxon>
        <taxon>Agaricomycotina</taxon>
        <taxon>Agaricomycetes</taxon>
        <taxon>Agaricomycetidae</taxon>
        <taxon>Agaricales</taxon>
        <taxon>Pleurotineae</taxon>
        <taxon>Pterulaceae</taxon>
        <taxon>Pterulicium</taxon>
    </lineage>
</organism>
<dbReference type="SMART" id="SM00360">
    <property type="entry name" value="RRM"/>
    <property type="match status" value="1"/>
</dbReference>
<dbReference type="InterPro" id="IPR035979">
    <property type="entry name" value="RBD_domain_sf"/>
</dbReference>
<keyword evidence="6" id="KW-1185">Reference proteome</keyword>
<dbReference type="InterPro" id="IPR012677">
    <property type="entry name" value="Nucleotide-bd_a/b_plait_sf"/>
</dbReference>
<feature type="compositionally biased region" description="Basic and acidic residues" evidence="3">
    <location>
        <begin position="211"/>
        <end position="245"/>
    </location>
</feature>
<evidence type="ECO:0000256" key="1">
    <source>
        <dbReference type="ARBA" id="ARBA00022884"/>
    </source>
</evidence>
<dbReference type="STRING" id="1884261.A0A5C3QJV7"/>
<dbReference type="OrthoDB" id="5382468at2759"/>
<dbReference type="Pfam" id="PF13865">
    <property type="entry name" value="FoP_duplication"/>
    <property type="match status" value="1"/>
</dbReference>
<dbReference type="SUPFAM" id="SSF54928">
    <property type="entry name" value="RNA-binding domain, RBD"/>
    <property type="match status" value="1"/>
</dbReference>
<protein>
    <recommendedName>
        <fullName evidence="4">RRM domain-containing protein</fullName>
    </recommendedName>
</protein>
<evidence type="ECO:0000256" key="3">
    <source>
        <dbReference type="SAM" id="MobiDB-lite"/>
    </source>
</evidence>
<dbReference type="CDD" id="cd12418">
    <property type="entry name" value="RRM_Aly_REF_like"/>
    <property type="match status" value="1"/>
</dbReference>
<feature type="region of interest" description="Disordered" evidence="3">
    <location>
        <begin position="162"/>
        <end position="245"/>
    </location>
</feature>
<evidence type="ECO:0000313" key="6">
    <source>
        <dbReference type="Proteomes" id="UP000305067"/>
    </source>
</evidence>
<keyword evidence="1 2" id="KW-0694">RNA-binding</keyword>
<evidence type="ECO:0000313" key="5">
    <source>
        <dbReference type="EMBL" id="TFL01628.1"/>
    </source>
</evidence>
<dbReference type="PROSITE" id="PS50102">
    <property type="entry name" value="RRM"/>
    <property type="match status" value="1"/>
</dbReference>
<dbReference type="EMBL" id="ML178824">
    <property type="protein sequence ID" value="TFL01628.1"/>
    <property type="molecule type" value="Genomic_DNA"/>
</dbReference>
<sequence>MSASNRRTTKPYSRPAPSSAPEDGRWEHDLAPGAKRAPTGPRNGLAGLSKGTHFPNNKIMVSNLHYEVTAKDLTTIFGQIGTLTKEPVIRYDKSGRSSGVAFCTYSSIAEATQAKNQFNGILAKGQPMHVVYDTPPPAKRSISGPSTASLLNRVQKPALLDRLSKDDMSVPKSKAPQRTAGPIRNRRGAAAAAAPAKRSKKPATAEDLDKELDAFMKDDDEKPAAKSDEAKVEAAPEKQGDVEMT</sequence>
<evidence type="ECO:0000256" key="2">
    <source>
        <dbReference type="PROSITE-ProRule" id="PRU00176"/>
    </source>
</evidence>
<feature type="compositionally biased region" description="Low complexity" evidence="3">
    <location>
        <begin position="180"/>
        <end position="196"/>
    </location>
</feature>